<gene>
    <name evidence="3" type="ORF">UPYG_G00067680</name>
</gene>
<feature type="coiled-coil region" evidence="1">
    <location>
        <begin position="214"/>
        <end position="297"/>
    </location>
</feature>
<dbReference type="InterPro" id="IPR037386">
    <property type="entry name" value="CCDC40"/>
</dbReference>
<reference evidence="3 4" key="1">
    <citation type="submission" date="2024-06" db="EMBL/GenBank/DDBJ databases">
        <authorList>
            <person name="Pan Q."/>
            <person name="Wen M."/>
            <person name="Jouanno E."/>
            <person name="Zahm M."/>
            <person name="Klopp C."/>
            <person name="Cabau C."/>
            <person name="Louis A."/>
            <person name="Berthelot C."/>
            <person name="Parey E."/>
            <person name="Roest Crollius H."/>
            <person name="Montfort J."/>
            <person name="Robinson-Rechavi M."/>
            <person name="Bouchez O."/>
            <person name="Lampietro C."/>
            <person name="Lopez Roques C."/>
            <person name="Donnadieu C."/>
            <person name="Postlethwait J."/>
            <person name="Bobe J."/>
            <person name="Verreycken H."/>
            <person name="Guiguen Y."/>
        </authorList>
    </citation>
    <scope>NUCLEOTIDE SEQUENCE [LARGE SCALE GENOMIC DNA]</scope>
    <source>
        <strain evidence="3">Up_M1</strain>
        <tissue evidence="3">Testis</tissue>
    </source>
</reference>
<feature type="compositionally biased region" description="Basic and acidic residues" evidence="2">
    <location>
        <begin position="8"/>
        <end position="30"/>
    </location>
</feature>
<keyword evidence="1" id="KW-0175">Coiled coil</keyword>
<dbReference type="PANTHER" id="PTHR16275">
    <property type="entry name" value="COILED-COIL DOMAIN-CONTAINING PROTEIN 40"/>
    <property type="match status" value="1"/>
</dbReference>
<sequence>MEGGGSEDGGKEEKSLFTPQEKDIEQKVDDDAAGEDSGFTVMPLYDQEVGSAEQSEGEQAKWEANGPASLLGDSGTDPASTPPGNVVPLSNSNGDELRRVDQEEEGEDEDELIVLDPEHPLLKRFQSALKTQLQKQLERVNLELREKRAIEEAEKDHRKELGVEMYGLQQELARLQACLEGRHDTTMQVAVQRRQAQDQLERVRSQYHITASQAKKQRTHVSQLQGEVENLSRRLYYMQEVNADLRSDIATIKNASSKARSEKTEAEEQKQKQDLYVQRLTEQMERLTEQIAMYEAQTRAQSEVTQATRDALCEAEMEMDSLVRERKQLMEQWNSSLLGMRRRNEAYTAMQEALRRATHQVYSLDTEIEGFRKSIMREQERNELLTFKLNRAQLDGATSKKLISQSQSQQEALQAQYSTYMRTLQETEQTLARINTECGMRQAHASSLRKQMEKEWVLRVDLEDRIMAKIQEQLTHDNAAKYSRRLTNKMAADKKDREAQLSRIENEIAVVMLESSEVTLHLEGLARALATLDTEMNQRNELLSASEAKIAKNVTVIERKQVTINVYNKKIEQIVASTGQEDLGPLEIRARTLTKELDEVGGEIKEQQHFWLRQQGELVRLTQEKQAQSASLLELQTQLTILEQRKLRTESEIKQERGEQAELERHMKGLMADMLKLNMLLSKNGHLGQALEQGNVLMETDFLHRLKEAERDSIEMQMKQERIREEKERLLNSLVEAERQIMLWEKNIQLVKETRSAVDSEVGQGEICIMRAEIHRMEVRYSQLMKQQERLLREMEAVVARRENIVMRSEAQGRRDHRQPTHTDLHGILQGLRRKIQDTKKQAEECDRVLRELQDSQTNLSSSLSDKQLKLSELHHANDVLTSDLRSLQDAKERNLARLISLQGRAKQLQALREGRYSTLSTAEALEPSLQHQEERLHAVSTILHQLQKELPIHQGSLRRVTLALAVCLQTPISQETQ</sequence>
<protein>
    <recommendedName>
        <fullName evidence="5">Coiled-coil domain-containing protein 40</fullName>
    </recommendedName>
</protein>
<feature type="compositionally biased region" description="Polar residues" evidence="2">
    <location>
        <begin position="77"/>
        <end position="94"/>
    </location>
</feature>
<dbReference type="Pfam" id="PF08647">
    <property type="entry name" value="BRE1"/>
    <property type="match status" value="1"/>
</dbReference>
<feature type="coiled-coil region" evidence="1">
    <location>
        <begin position="410"/>
        <end position="437"/>
    </location>
</feature>
<keyword evidence="4" id="KW-1185">Reference proteome</keyword>
<dbReference type="PANTHER" id="PTHR16275:SF8">
    <property type="entry name" value="COILED-COIL DOMAIN-CONTAINING PROTEIN 40"/>
    <property type="match status" value="1"/>
</dbReference>
<feature type="region of interest" description="Disordered" evidence="2">
    <location>
        <begin position="1"/>
        <end position="95"/>
    </location>
</feature>
<accession>A0ABD0XAT3</accession>
<feature type="coiled-coil region" evidence="1">
    <location>
        <begin position="618"/>
        <end position="673"/>
    </location>
</feature>
<name>A0ABD0XAT3_UMBPY</name>
<evidence type="ECO:0008006" key="5">
    <source>
        <dbReference type="Google" id="ProtNLM"/>
    </source>
</evidence>
<dbReference type="Proteomes" id="UP001557470">
    <property type="component" value="Unassembled WGS sequence"/>
</dbReference>
<evidence type="ECO:0000313" key="3">
    <source>
        <dbReference type="EMBL" id="KAL1006083.1"/>
    </source>
</evidence>
<feature type="coiled-coil region" evidence="1">
    <location>
        <begin position="829"/>
        <end position="856"/>
    </location>
</feature>
<comment type="caution">
    <text evidence="3">The sequence shown here is derived from an EMBL/GenBank/DDBJ whole genome shotgun (WGS) entry which is preliminary data.</text>
</comment>
<proteinExistence type="predicted"/>
<evidence type="ECO:0000256" key="1">
    <source>
        <dbReference type="SAM" id="Coils"/>
    </source>
</evidence>
<dbReference type="AlphaFoldDB" id="A0ABD0XAT3"/>
<dbReference type="EMBL" id="JAGEUA010000002">
    <property type="protein sequence ID" value="KAL1006083.1"/>
    <property type="molecule type" value="Genomic_DNA"/>
</dbReference>
<evidence type="ECO:0000313" key="4">
    <source>
        <dbReference type="Proteomes" id="UP001557470"/>
    </source>
</evidence>
<organism evidence="3 4">
    <name type="scientific">Umbra pygmaea</name>
    <name type="common">Eastern mudminnow</name>
    <dbReference type="NCBI Taxonomy" id="75934"/>
    <lineage>
        <taxon>Eukaryota</taxon>
        <taxon>Metazoa</taxon>
        <taxon>Chordata</taxon>
        <taxon>Craniata</taxon>
        <taxon>Vertebrata</taxon>
        <taxon>Euteleostomi</taxon>
        <taxon>Actinopterygii</taxon>
        <taxon>Neopterygii</taxon>
        <taxon>Teleostei</taxon>
        <taxon>Protacanthopterygii</taxon>
        <taxon>Esociformes</taxon>
        <taxon>Umbridae</taxon>
        <taxon>Umbra</taxon>
    </lineage>
</organism>
<feature type="coiled-coil region" evidence="1">
    <location>
        <begin position="706"/>
        <end position="805"/>
    </location>
</feature>
<evidence type="ECO:0000256" key="2">
    <source>
        <dbReference type="SAM" id="MobiDB-lite"/>
    </source>
</evidence>